<proteinExistence type="predicted"/>
<reference evidence="2 3" key="1">
    <citation type="submission" date="2019-07" db="EMBL/GenBank/DDBJ databases">
        <title>Whole genome shotgun sequence of Aeromicrobium flavum NBRC 107625.</title>
        <authorList>
            <person name="Hosoyama A."/>
            <person name="Uohara A."/>
            <person name="Ohji S."/>
            <person name="Ichikawa N."/>
        </authorList>
    </citation>
    <scope>NUCLEOTIDE SEQUENCE [LARGE SCALE GENOMIC DNA]</scope>
    <source>
        <strain evidence="2 3">NBRC 107625</strain>
    </source>
</reference>
<evidence type="ECO:0000313" key="3">
    <source>
        <dbReference type="Proteomes" id="UP000321769"/>
    </source>
</evidence>
<evidence type="ECO:0008006" key="4">
    <source>
        <dbReference type="Google" id="ProtNLM"/>
    </source>
</evidence>
<feature type="signal peptide" evidence="1">
    <location>
        <begin position="1"/>
        <end position="27"/>
    </location>
</feature>
<sequence length="214" mass="23271">MAALRRLVLAVGAALTLSACSSPGAFDDDVVDQRKTATRAVEKLRPPLASAGSAVAVAGRDVCRHGEQSFTIHEPTFACAVGRTWVVLGARTDAGVLKQIETMKRWVDYPACDLLYAAPGLEAARQAWVGRSVQDPTKLPAGMYECGDVRVSVHFMSLRDMFGEPSSDVHSMSTDGEEVVSRMELPPDLVAELRERGDPFVWWVGVITDYAYIE</sequence>
<evidence type="ECO:0000256" key="1">
    <source>
        <dbReference type="SAM" id="SignalP"/>
    </source>
</evidence>
<dbReference type="RefSeq" id="WP_146828271.1">
    <property type="nucleotide sequence ID" value="NZ_BAAAYQ010000001.1"/>
</dbReference>
<dbReference type="Proteomes" id="UP000321769">
    <property type="component" value="Unassembled WGS sequence"/>
</dbReference>
<keyword evidence="1" id="KW-0732">Signal</keyword>
<gene>
    <name evidence="2" type="ORF">AFL01nite_27030</name>
</gene>
<organism evidence="2 3">
    <name type="scientific">Aeromicrobium flavum</name>
    <dbReference type="NCBI Taxonomy" id="416568"/>
    <lineage>
        <taxon>Bacteria</taxon>
        <taxon>Bacillati</taxon>
        <taxon>Actinomycetota</taxon>
        <taxon>Actinomycetes</taxon>
        <taxon>Propionibacteriales</taxon>
        <taxon>Nocardioidaceae</taxon>
        <taxon>Aeromicrobium</taxon>
    </lineage>
</organism>
<dbReference type="EMBL" id="BJZQ01000018">
    <property type="protein sequence ID" value="GEO90376.1"/>
    <property type="molecule type" value="Genomic_DNA"/>
</dbReference>
<accession>A0A512HY39</accession>
<feature type="chain" id="PRO_5022031097" description="Lipoprotein" evidence="1">
    <location>
        <begin position="28"/>
        <end position="214"/>
    </location>
</feature>
<dbReference type="AlphaFoldDB" id="A0A512HY39"/>
<evidence type="ECO:0000313" key="2">
    <source>
        <dbReference type="EMBL" id="GEO90376.1"/>
    </source>
</evidence>
<comment type="caution">
    <text evidence="2">The sequence shown here is derived from an EMBL/GenBank/DDBJ whole genome shotgun (WGS) entry which is preliminary data.</text>
</comment>
<protein>
    <recommendedName>
        <fullName evidence="4">Lipoprotein</fullName>
    </recommendedName>
</protein>
<keyword evidence="3" id="KW-1185">Reference proteome</keyword>
<name>A0A512HY39_9ACTN</name>
<dbReference type="PROSITE" id="PS51257">
    <property type="entry name" value="PROKAR_LIPOPROTEIN"/>
    <property type="match status" value="1"/>
</dbReference>